<proteinExistence type="predicted"/>
<dbReference type="PRINTS" id="PR00038">
    <property type="entry name" value="HTHLUXR"/>
</dbReference>
<dbReference type="NCBIfam" id="TIGR00229">
    <property type="entry name" value="sensory_box"/>
    <property type="match status" value="2"/>
</dbReference>
<reference evidence="4" key="1">
    <citation type="submission" date="2022-07" db="EMBL/GenBank/DDBJ databases">
        <title>Pseudomonas nunamit sp. nov. an antifungal species isolated from Greenland.</title>
        <authorList>
            <person name="Ntana F."/>
            <person name="Hennessy R.C."/>
            <person name="Zervas A."/>
            <person name="Stougaard P."/>
        </authorList>
    </citation>
    <scope>NUCLEOTIDE SEQUENCE</scope>
    <source>
        <strain evidence="4">In5</strain>
    </source>
</reference>
<evidence type="ECO:0000259" key="3">
    <source>
        <dbReference type="PROSITE" id="PS50112"/>
    </source>
</evidence>
<evidence type="ECO:0000259" key="2">
    <source>
        <dbReference type="PROSITE" id="PS50043"/>
    </source>
</evidence>
<evidence type="ECO:0000313" key="5">
    <source>
        <dbReference type="Proteomes" id="UP001059607"/>
    </source>
</evidence>
<dbReference type="EMBL" id="CP101125">
    <property type="protein sequence ID" value="UTO17422.1"/>
    <property type="molecule type" value="Genomic_DNA"/>
</dbReference>
<dbReference type="CDD" id="cd06170">
    <property type="entry name" value="LuxR_C_like"/>
    <property type="match status" value="1"/>
</dbReference>
<dbReference type="PROSITE" id="PS50043">
    <property type="entry name" value="HTH_LUXR_2"/>
    <property type="match status" value="1"/>
</dbReference>
<accession>A0ABY5ET26</accession>
<gene>
    <name evidence="4" type="ORF">NK667_14055</name>
</gene>
<protein>
    <submittedName>
        <fullName evidence="4">Helix-turn-helix transcriptional regulator</fullName>
    </submittedName>
</protein>
<evidence type="ECO:0000313" key="4">
    <source>
        <dbReference type="EMBL" id="UTO17422.1"/>
    </source>
</evidence>
<dbReference type="SMART" id="SM00091">
    <property type="entry name" value="PAS"/>
    <property type="match status" value="3"/>
</dbReference>
<keyword evidence="5" id="KW-1185">Reference proteome</keyword>
<dbReference type="InterPro" id="IPR035965">
    <property type="entry name" value="PAS-like_dom_sf"/>
</dbReference>
<dbReference type="PROSITE" id="PS50112">
    <property type="entry name" value="PAS"/>
    <property type="match status" value="2"/>
</dbReference>
<feature type="domain" description="PAS" evidence="3">
    <location>
        <begin position="265"/>
        <end position="323"/>
    </location>
</feature>
<name>A0ABY5ET26_9PSED</name>
<dbReference type="Pfam" id="PF00196">
    <property type="entry name" value="GerE"/>
    <property type="match status" value="1"/>
</dbReference>
<dbReference type="InterPro" id="IPR039420">
    <property type="entry name" value="WalR-like"/>
</dbReference>
<feature type="domain" description="PAS" evidence="3">
    <location>
        <begin position="140"/>
        <end position="191"/>
    </location>
</feature>
<dbReference type="Proteomes" id="UP001059607">
    <property type="component" value="Chromosome"/>
</dbReference>
<dbReference type="SMART" id="SM00421">
    <property type="entry name" value="HTH_LUXR"/>
    <property type="match status" value="1"/>
</dbReference>
<dbReference type="CDD" id="cd00130">
    <property type="entry name" value="PAS"/>
    <property type="match status" value="2"/>
</dbReference>
<dbReference type="InterPro" id="IPR016032">
    <property type="entry name" value="Sig_transdc_resp-reg_C-effctor"/>
</dbReference>
<feature type="domain" description="HTH luxR-type" evidence="2">
    <location>
        <begin position="421"/>
        <end position="486"/>
    </location>
</feature>
<dbReference type="InterPro" id="IPR000792">
    <property type="entry name" value="Tscrpt_reg_LuxR_C"/>
</dbReference>
<sequence>MSQDVLTTETNRRQLQQIIAGLSDGVILLELDQTILWANDAALAMHGVSRIGDLGANAEEYAQRFALRYRNNHPVPVDNYPINRIARGEIFSDVLVEVMPADDEERMRVHSVRSMGLANGTGEPESLVLIMNDVTEWASAEQRFEKTFNANPAPAVICRLSDLRYIKVNQGFQEMTGYSRDQVIGVSIYELDILEGAEKKDLAIERLRQHSTIPQMQAELKLPDGSTKQVIVAGQPLELNEEDCMLFSFVDMEPRYKVELALRQSEERFAKAFRLTPVPTLVCSAENQLVIDVNEAFLDTLGYPSEEVLGKTVTEVDFIDDKSTRTRLFAALEKAGSLDRVDVQVRKKGAELIECTVSADTVNIQDSPCYLLVFMDITERKRTELELVSAIEEVMKDASWFSRTLIEKLANVKSVNSPKLPSVSFTDLTARERDVLGLICEGLADKEIAARLKLAPNTVRNHVSTVYSKLDVHSRSEAIVWARERGLFSSEWRPKGQR</sequence>
<dbReference type="InterPro" id="IPR000014">
    <property type="entry name" value="PAS"/>
</dbReference>
<dbReference type="PANTHER" id="PTHR43214">
    <property type="entry name" value="TWO-COMPONENT RESPONSE REGULATOR"/>
    <property type="match status" value="1"/>
</dbReference>
<dbReference type="Pfam" id="PF13188">
    <property type="entry name" value="PAS_8"/>
    <property type="match status" value="1"/>
</dbReference>
<dbReference type="SUPFAM" id="SSF55785">
    <property type="entry name" value="PYP-like sensor domain (PAS domain)"/>
    <property type="match status" value="3"/>
</dbReference>
<dbReference type="Pfam" id="PF13426">
    <property type="entry name" value="PAS_9"/>
    <property type="match status" value="2"/>
</dbReference>
<evidence type="ECO:0000256" key="1">
    <source>
        <dbReference type="ARBA" id="ARBA00023125"/>
    </source>
</evidence>
<dbReference type="Gene3D" id="1.10.10.10">
    <property type="entry name" value="Winged helix-like DNA-binding domain superfamily/Winged helix DNA-binding domain"/>
    <property type="match status" value="1"/>
</dbReference>
<dbReference type="Gene3D" id="3.30.450.20">
    <property type="entry name" value="PAS domain"/>
    <property type="match status" value="3"/>
</dbReference>
<dbReference type="SUPFAM" id="SSF46894">
    <property type="entry name" value="C-terminal effector domain of the bipartite response regulators"/>
    <property type="match status" value="1"/>
</dbReference>
<dbReference type="RefSeq" id="WP_054615133.1">
    <property type="nucleotide sequence ID" value="NZ_CP101125.1"/>
</dbReference>
<dbReference type="PANTHER" id="PTHR43214:SF38">
    <property type="entry name" value="NITRATE_NITRITE RESPONSE REGULATOR PROTEIN NARL"/>
    <property type="match status" value="1"/>
</dbReference>
<organism evidence="4 5">
    <name type="scientific">Pseudomonas nunensis</name>
    <dbReference type="NCBI Taxonomy" id="2961896"/>
    <lineage>
        <taxon>Bacteria</taxon>
        <taxon>Pseudomonadati</taxon>
        <taxon>Pseudomonadota</taxon>
        <taxon>Gammaproteobacteria</taxon>
        <taxon>Pseudomonadales</taxon>
        <taxon>Pseudomonadaceae</taxon>
        <taxon>Pseudomonas</taxon>
    </lineage>
</organism>
<keyword evidence="1" id="KW-0238">DNA-binding</keyword>
<dbReference type="InterPro" id="IPR036388">
    <property type="entry name" value="WH-like_DNA-bd_sf"/>
</dbReference>